<dbReference type="InterPro" id="IPR016193">
    <property type="entry name" value="Cytidine_deaminase-like"/>
</dbReference>
<dbReference type="EMBL" id="JADAQT010000105">
    <property type="protein sequence ID" value="MBE1877683.1"/>
    <property type="molecule type" value="Genomic_DNA"/>
</dbReference>
<dbReference type="PROSITE" id="PS51747">
    <property type="entry name" value="CYT_DCMP_DEAMINASES_2"/>
    <property type="match status" value="1"/>
</dbReference>
<dbReference type="SUPFAM" id="SSF53927">
    <property type="entry name" value="Cytidine deaminase-like"/>
    <property type="match status" value="1"/>
</dbReference>
<dbReference type="Pfam" id="PF00383">
    <property type="entry name" value="dCMP_cyt_deam_1"/>
    <property type="match status" value="1"/>
</dbReference>
<proteinExistence type="predicted"/>
<dbReference type="Gene3D" id="3.40.140.10">
    <property type="entry name" value="Cytidine Deaminase, domain 2"/>
    <property type="match status" value="1"/>
</dbReference>
<evidence type="ECO:0000313" key="2">
    <source>
        <dbReference type="EMBL" id="MBE1877683.1"/>
    </source>
</evidence>
<evidence type="ECO:0000313" key="3">
    <source>
        <dbReference type="Proteomes" id="UP000625527"/>
    </source>
</evidence>
<sequence length="159" mass="17013">MTGAAPGAGTATPADRELLLEAIALAHRCPPSRTAFSVGAIIVADDGTVLGRGWSRRHGLTEHAEEAALADVTGADRPRLRSATIYTSLEPCSKRASREVTCTEHILATGIPRIVFAWSEPELFVEGRGAEILERAGRTVLQIRDLAEAAREPNRHLLG</sequence>
<evidence type="ECO:0000259" key="1">
    <source>
        <dbReference type="PROSITE" id="PS51747"/>
    </source>
</evidence>
<keyword evidence="3" id="KW-1185">Reference proteome</keyword>
<protein>
    <submittedName>
        <fullName evidence="2">dCMP deaminase</fullName>
    </submittedName>
</protein>
<dbReference type="RefSeq" id="WP_192864240.1">
    <property type="nucleotide sequence ID" value="NZ_JADAQT010000105.1"/>
</dbReference>
<dbReference type="InterPro" id="IPR002125">
    <property type="entry name" value="CMP_dCMP_dom"/>
</dbReference>
<organism evidence="2 3">
    <name type="scientific">Myceligenerans pegani</name>
    <dbReference type="NCBI Taxonomy" id="2776917"/>
    <lineage>
        <taxon>Bacteria</taxon>
        <taxon>Bacillati</taxon>
        <taxon>Actinomycetota</taxon>
        <taxon>Actinomycetes</taxon>
        <taxon>Micrococcales</taxon>
        <taxon>Promicromonosporaceae</taxon>
        <taxon>Myceligenerans</taxon>
    </lineage>
</organism>
<dbReference type="Proteomes" id="UP000625527">
    <property type="component" value="Unassembled WGS sequence"/>
</dbReference>
<accession>A0ABR9N214</accession>
<comment type="caution">
    <text evidence="2">The sequence shown here is derived from an EMBL/GenBank/DDBJ whole genome shotgun (WGS) entry which is preliminary data.</text>
</comment>
<name>A0ABR9N214_9MICO</name>
<gene>
    <name evidence="2" type="ORF">IHE71_18505</name>
</gene>
<feature type="domain" description="CMP/dCMP-type deaminase" evidence="1">
    <location>
        <begin position="13"/>
        <end position="131"/>
    </location>
</feature>
<reference evidence="2 3" key="1">
    <citation type="submission" date="2020-10" db="EMBL/GenBank/DDBJ databases">
        <title>Myceligenerans pegani sp. nov., an endophytic actinomycete isolated from Peganum harmala L. in Xinjiang, China.</title>
        <authorList>
            <person name="Xin L."/>
        </authorList>
    </citation>
    <scope>NUCLEOTIDE SEQUENCE [LARGE SCALE GENOMIC DNA]</scope>
    <source>
        <strain evidence="2 3">TRM65318</strain>
    </source>
</reference>